<keyword evidence="7" id="KW-1185">Reference proteome</keyword>
<dbReference type="OrthoDB" id="3040823at2759"/>
<dbReference type="SUPFAM" id="SSF144232">
    <property type="entry name" value="HIT/MYND zinc finger-like"/>
    <property type="match status" value="1"/>
</dbReference>
<feature type="domain" description="MYND-type" evidence="5">
    <location>
        <begin position="462"/>
        <end position="504"/>
    </location>
</feature>
<dbReference type="PROSITE" id="PS50865">
    <property type="entry name" value="ZF_MYND_2"/>
    <property type="match status" value="1"/>
</dbReference>
<dbReference type="Proteomes" id="UP000053477">
    <property type="component" value="Unassembled WGS sequence"/>
</dbReference>
<evidence type="ECO:0000256" key="4">
    <source>
        <dbReference type="PROSITE-ProRule" id="PRU00134"/>
    </source>
</evidence>
<protein>
    <recommendedName>
        <fullName evidence="5">MYND-type domain-containing protein</fullName>
    </recommendedName>
</protein>
<dbReference type="AlphaFoldDB" id="A0A0H2RWD5"/>
<organism evidence="6 7">
    <name type="scientific">Schizopora paradoxa</name>
    <dbReference type="NCBI Taxonomy" id="27342"/>
    <lineage>
        <taxon>Eukaryota</taxon>
        <taxon>Fungi</taxon>
        <taxon>Dikarya</taxon>
        <taxon>Basidiomycota</taxon>
        <taxon>Agaricomycotina</taxon>
        <taxon>Agaricomycetes</taxon>
        <taxon>Hymenochaetales</taxon>
        <taxon>Schizoporaceae</taxon>
        <taxon>Schizopora</taxon>
    </lineage>
</organism>
<dbReference type="Gene3D" id="6.10.140.2220">
    <property type="match status" value="1"/>
</dbReference>
<reference evidence="6 7" key="1">
    <citation type="submission" date="2015-04" db="EMBL/GenBank/DDBJ databases">
        <title>Complete genome sequence of Schizopora paradoxa KUC8140, a cosmopolitan wood degrader in East Asia.</title>
        <authorList>
            <consortium name="DOE Joint Genome Institute"/>
            <person name="Min B."/>
            <person name="Park H."/>
            <person name="Jang Y."/>
            <person name="Kim J.-J."/>
            <person name="Kim K.H."/>
            <person name="Pangilinan J."/>
            <person name="Lipzen A."/>
            <person name="Riley R."/>
            <person name="Grigoriev I.V."/>
            <person name="Spatafora J.W."/>
            <person name="Choi I.-G."/>
        </authorList>
    </citation>
    <scope>NUCLEOTIDE SEQUENCE [LARGE SCALE GENOMIC DNA]</scope>
    <source>
        <strain evidence="6 7">KUC8140</strain>
    </source>
</reference>
<keyword evidence="1" id="KW-0479">Metal-binding</keyword>
<accession>A0A0H2RWD5</accession>
<keyword evidence="3" id="KW-0862">Zinc</keyword>
<dbReference type="GO" id="GO:0008270">
    <property type="term" value="F:zinc ion binding"/>
    <property type="evidence" value="ECO:0007669"/>
    <property type="project" value="UniProtKB-KW"/>
</dbReference>
<dbReference type="Pfam" id="PF01753">
    <property type="entry name" value="zf-MYND"/>
    <property type="match status" value="1"/>
</dbReference>
<dbReference type="STRING" id="27342.A0A0H2RWD5"/>
<gene>
    <name evidence="6" type="ORF">SCHPADRAFT_928296</name>
</gene>
<evidence type="ECO:0000259" key="5">
    <source>
        <dbReference type="PROSITE" id="PS50865"/>
    </source>
</evidence>
<dbReference type="InterPro" id="IPR002893">
    <property type="entry name" value="Znf_MYND"/>
</dbReference>
<proteinExistence type="predicted"/>
<dbReference type="PROSITE" id="PS01360">
    <property type="entry name" value="ZF_MYND_1"/>
    <property type="match status" value="1"/>
</dbReference>
<evidence type="ECO:0000256" key="1">
    <source>
        <dbReference type="ARBA" id="ARBA00022723"/>
    </source>
</evidence>
<dbReference type="InParanoid" id="A0A0H2RWD5"/>
<evidence type="ECO:0000256" key="3">
    <source>
        <dbReference type="ARBA" id="ARBA00022833"/>
    </source>
</evidence>
<dbReference type="EMBL" id="KQ085954">
    <property type="protein sequence ID" value="KLO13748.1"/>
    <property type="molecule type" value="Genomic_DNA"/>
</dbReference>
<evidence type="ECO:0000313" key="6">
    <source>
        <dbReference type="EMBL" id="KLO13748.1"/>
    </source>
</evidence>
<name>A0A0H2RWD5_9AGAM</name>
<sequence length="677" mass="75508">MGTSRDARTSTSTRNDVGNGGRILTEKVLEAARKGSTVELKLISNTFESSIHFISVQAVEAILCNLKADAVPKLEQQNLSSNLNRYSDPKFRRQFVALTGVATIQSQPDGINVRGLQPLLRNSWPDVFPWIQFFFHPPSDTKLPGARGFEEAISRLLLGALNTFLAVQEQSTSRFVSQTPGAARIAIQLWIREGLSVDPAKSAQPDSLARTSSLVVLLALGDEPTIKILDEVVEGAGAEGDQFSKRLPVILQKYMKFAFDAGGELAQVPEVVSILVKLTTSHHSHPLPKAFLSQGMVPFIVKYIASLAAKLFSEGYPKAASPLNSIFLHCFQYICYTFYATDGVQNASQAIDAGLLEAFIAWSPTLPFLSAKEQDHILDLFSDSIMPLLVYLPVLFASISAIDRVEAQNTSQGLFQKGTRDAKNRWSTLVEIVKKRDKLSLALAALTLHDVLHPRDERKLVCDNCYKPNKISAYKTCAGCKYVCYCSKACQIQGWKEGGHREQCKLLRGQGDVLSNKELVGRPGKSASPRQVDTFIRNLAHLEALENIGALRTMARKQLPHVHIEDVGIEVDFRQFPVVFNVFARTECIRAREAHERGVVEESNANFSPFSREYHGEKMRRSTRDVVQFDIGIRRGRQRYRCSHGVNKFWELSDQDVLKFNTHLDDFKKLESLLDAL</sequence>
<keyword evidence="2 4" id="KW-0863">Zinc-finger</keyword>
<evidence type="ECO:0000313" key="7">
    <source>
        <dbReference type="Proteomes" id="UP000053477"/>
    </source>
</evidence>
<evidence type="ECO:0000256" key="2">
    <source>
        <dbReference type="ARBA" id="ARBA00022771"/>
    </source>
</evidence>